<reference evidence="9 10" key="1">
    <citation type="submission" date="2020-07" db="EMBL/GenBank/DDBJ databases">
        <authorList>
            <person name="Cui H."/>
        </authorList>
    </citation>
    <scope>NUCLEOTIDE SEQUENCE [LARGE SCALE GENOMIC DNA]</scope>
    <source>
        <strain evidence="9 10">YPL8</strain>
    </source>
</reference>
<dbReference type="GeneID" id="56035318"/>
<evidence type="ECO:0000313" key="10">
    <source>
        <dbReference type="Proteomes" id="UP000509241"/>
    </source>
</evidence>
<dbReference type="Proteomes" id="UP000509241">
    <property type="component" value="Chromosome"/>
</dbReference>
<evidence type="ECO:0000256" key="8">
    <source>
        <dbReference type="SAM" id="Phobius"/>
    </source>
</evidence>
<evidence type="ECO:0000256" key="3">
    <source>
        <dbReference type="ARBA" id="ARBA00022448"/>
    </source>
</evidence>
<feature type="transmembrane region" description="Helical" evidence="8">
    <location>
        <begin position="164"/>
        <end position="182"/>
    </location>
</feature>
<feature type="transmembrane region" description="Helical" evidence="8">
    <location>
        <begin position="12"/>
        <end position="34"/>
    </location>
</feature>
<organism evidence="9 10">
    <name type="scientific">Natrinema halophilum</name>
    <dbReference type="NCBI Taxonomy" id="1699371"/>
    <lineage>
        <taxon>Archaea</taxon>
        <taxon>Methanobacteriati</taxon>
        <taxon>Methanobacteriota</taxon>
        <taxon>Stenosarchaea group</taxon>
        <taxon>Halobacteria</taxon>
        <taxon>Halobacteriales</taxon>
        <taxon>Natrialbaceae</taxon>
        <taxon>Natrinema</taxon>
    </lineage>
</organism>
<dbReference type="RefSeq" id="WP_179263407.1">
    <property type="nucleotide sequence ID" value="NZ_CP058601.1"/>
</dbReference>
<dbReference type="GO" id="GO:1903785">
    <property type="term" value="P:L-valine transmembrane transport"/>
    <property type="evidence" value="ECO:0007669"/>
    <property type="project" value="TreeGrafter"/>
</dbReference>
<evidence type="ECO:0000256" key="5">
    <source>
        <dbReference type="ARBA" id="ARBA00022692"/>
    </source>
</evidence>
<dbReference type="PANTHER" id="PTHR34979">
    <property type="entry name" value="INNER MEMBRANE PROTEIN YGAZ"/>
    <property type="match status" value="1"/>
</dbReference>
<evidence type="ECO:0000256" key="7">
    <source>
        <dbReference type="ARBA" id="ARBA00023136"/>
    </source>
</evidence>
<feature type="transmembrane region" description="Helical" evidence="8">
    <location>
        <begin position="133"/>
        <end position="158"/>
    </location>
</feature>
<keyword evidence="10" id="KW-1185">Reference proteome</keyword>
<accession>A0A7D5KST0</accession>
<keyword evidence="6 8" id="KW-1133">Transmembrane helix</keyword>
<feature type="transmembrane region" description="Helical" evidence="8">
    <location>
        <begin position="213"/>
        <end position="230"/>
    </location>
</feature>
<dbReference type="AlphaFoldDB" id="A0A7D5KST0"/>
<sequence length="233" mass="24429">MILRERLHPDLFAGIRAAMPLVIGIVPFALITGITAISEGLTIAETVGMSAIVFAGASQLAAIDLIGSNASFIIVVGTAVVINIRMVMYSASIAPYLQPFSLRIRGLAAYLLTDQAYAMSVAEYETNDERHRLWYYVGIAATLWIVWQIGTFVGAVLGASVPDALELNFALPLVFIAVLVPAMKDAGTTAAGVVAGVTALSIATLGVPFNLDLPIAAVIGILSGVVVDAWRTA</sequence>
<comment type="subcellular location">
    <subcellularLocation>
        <location evidence="1">Cell membrane</location>
        <topology evidence="1">Multi-pass membrane protein</topology>
    </subcellularLocation>
</comment>
<dbReference type="KEGG" id="haly:HYG82_18465"/>
<proteinExistence type="inferred from homology"/>
<dbReference type="InterPro" id="IPR011606">
    <property type="entry name" value="Brnchd-chn_aa_trnsp_permease"/>
</dbReference>
<dbReference type="Pfam" id="PF03591">
    <property type="entry name" value="AzlC"/>
    <property type="match status" value="1"/>
</dbReference>
<dbReference type="EMBL" id="CP058601">
    <property type="protein sequence ID" value="QLG50677.1"/>
    <property type="molecule type" value="Genomic_DNA"/>
</dbReference>
<keyword evidence="7 8" id="KW-0472">Membrane</keyword>
<keyword evidence="5 8" id="KW-0812">Transmembrane</keyword>
<name>A0A7D5KST0_9EURY</name>
<evidence type="ECO:0000256" key="1">
    <source>
        <dbReference type="ARBA" id="ARBA00004651"/>
    </source>
</evidence>
<dbReference type="PANTHER" id="PTHR34979:SF1">
    <property type="entry name" value="INNER MEMBRANE PROTEIN YGAZ"/>
    <property type="match status" value="1"/>
</dbReference>
<gene>
    <name evidence="9" type="ORF">HYG82_18465</name>
</gene>
<dbReference type="OrthoDB" id="201528at2157"/>
<dbReference type="GO" id="GO:0005886">
    <property type="term" value="C:plasma membrane"/>
    <property type="evidence" value="ECO:0007669"/>
    <property type="project" value="UniProtKB-SubCell"/>
</dbReference>
<comment type="similarity">
    <text evidence="2">Belongs to the AzlC family.</text>
</comment>
<evidence type="ECO:0000256" key="4">
    <source>
        <dbReference type="ARBA" id="ARBA00022475"/>
    </source>
</evidence>
<protein>
    <submittedName>
        <fullName evidence="9">AzlC family ABC transporter permease</fullName>
    </submittedName>
</protein>
<evidence type="ECO:0000256" key="6">
    <source>
        <dbReference type="ARBA" id="ARBA00022989"/>
    </source>
</evidence>
<feature type="transmembrane region" description="Helical" evidence="8">
    <location>
        <begin position="189"/>
        <end position="207"/>
    </location>
</feature>
<evidence type="ECO:0000256" key="2">
    <source>
        <dbReference type="ARBA" id="ARBA00010735"/>
    </source>
</evidence>
<keyword evidence="4" id="KW-1003">Cell membrane</keyword>
<evidence type="ECO:0000313" key="9">
    <source>
        <dbReference type="EMBL" id="QLG50677.1"/>
    </source>
</evidence>
<keyword evidence="3" id="KW-0813">Transport</keyword>